<comment type="function">
    <text evidence="5">Involved in transvection phenomena (= synapsis-dependent gene expression), where the synaptic pairing of chromosomes carrying genes with which zeste interacts influences the expression of these genes. Zeste binds to DNA and stimulates transcription from a nearby promoter.</text>
</comment>
<sequence length="302" mass="35365">MEEKKKRGSNYTLEEREIVLELVKKYYTIIENKETNAHMISKKREAWESICRQYNAVAVSGPRTWHQLRHLYENHKQRAKKNIAKENRLQFLEKIKEFKRKAAMEKKDTNSTDSEPDERPLAEQENPILAMITPVIQPLTNPYENSFYYGNREHYMNASPNNGETQSKAITTNTDDNADDKTNIGDISANSSNSCSVSSDCINDLREPIVVIEEPETKKDVTLNPRRRRPQTSNSKTNGIVKHNSIHQQYLMTKLKNAKIETKYLINRNKMELNKYKLEVQILKLQINKLRSIKQRIMVNRR</sequence>
<evidence type="ECO:0000256" key="7">
    <source>
        <dbReference type="SAM" id="MobiDB-lite"/>
    </source>
</evidence>
<evidence type="ECO:0000256" key="6">
    <source>
        <dbReference type="SAM" id="Coils"/>
    </source>
</evidence>
<dbReference type="InterPro" id="IPR028002">
    <property type="entry name" value="Myb_DNA-bind_5"/>
</dbReference>
<proteinExistence type="predicted"/>
<keyword evidence="3" id="KW-0805">Transcription regulation</keyword>
<evidence type="ECO:0000256" key="2">
    <source>
        <dbReference type="ARBA" id="ARBA00016807"/>
    </source>
</evidence>
<organism evidence="9 10">
    <name type="scientific">Chrysodeixis includens</name>
    <name type="common">Soybean looper</name>
    <name type="synonym">Pseudoplusia includens</name>
    <dbReference type="NCBI Taxonomy" id="689277"/>
    <lineage>
        <taxon>Eukaryota</taxon>
        <taxon>Metazoa</taxon>
        <taxon>Ecdysozoa</taxon>
        <taxon>Arthropoda</taxon>
        <taxon>Hexapoda</taxon>
        <taxon>Insecta</taxon>
        <taxon>Pterygota</taxon>
        <taxon>Neoptera</taxon>
        <taxon>Endopterygota</taxon>
        <taxon>Lepidoptera</taxon>
        <taxon>Glossata</taxon>
        <taxon>Ditrysia</taxon>
        <taxon>Noctuoidea</taxon>
        <taxon>Noctuidae</taxon>
        <taxon>Plusiinae</taxon>
        <taxon>Chrysodeixis</taxon>
    </lineage>
</organism>
<evidence type="ECO:0000256" key="1">
    <source>
        <dbReference type="ARBA" id="ARBA00011764"/>
    </source>
</evidence>
<keyword evidence="10" id="KW-1185">Reference proteome</keyword>
<dbReference type="OrthoDB" id="6340111at2759"/>
<name>A0A9N8KU69_CHRIL</name>
<evidence type="ECO:0000256" key="5">
    <source>
        <dbReference type="ARBA" id="ARBA00025466"/>
    </source>
</evidence>
<feature type="region of interest" description="Disordered" evidence="7">
    <location>
        <begin position="157"/>
        <end position="185"/>
    </location>
</feature>
<evidence type="ECO:0000259" key="8">
    <source>
        <dbReference type="Pfam" id="PF13873"/>
    </source>
</evidence>
<gene>
    <name evidence="9" type="ORF">CINC_LOCUS12646</name>
</gene>
<feature type="compositionally biased region" description="Polar residues" evidence="7">
    <location>
        <begin position="158"/>
        <end position="167"/>
    </location>
</feature>
<keyword evidence="6" id="KW-0175">Coiled coil</keyword>
<dbReference type="EMBL" id="LR824011">
    <property type="protein sequence ID" value="CAD0198374.1"/>
    <property type="molecule type" value="Genomic_DNA"/>
</dbReference>
<comment type="subunit">
    <text evidence="1">Self-associates forming complexes of several hundred monomers.</text>
</comment>
<dbReference type="PANTHER" id="PTHR21411:SF0">
    <property type="entry name" value="REGULATORY PROTEIN ZESTE"/>
    <property type="match status" value="1"/>
</dbReference>
<accession>A0A9N8KU69</accession>
<dbReference type="Proteomes" id="UP001154114">
    <property type="component" value="Chromosome 8"/>
</dbReference>
<feature type="region of interest" description="Disordered" evidence="7">
    <location>
        <begin position="102"/>
        <end position="125"/>
    </location>
</feature>
<feature type="coiled-coil region" evidence="6">
    <location>
        <begin position="266"/>
        <end position="293"/>
    </location>
</feature>
<dbReference type="Pfam" id="PF13873">
    <property type="entry name" value="Myb_DNA-bind_5"/>
    <property type="match status" value="1"/>
</dbReference>
<evidence type="ECO:0000256" key="4">
    <source>
        <dbReference type="ARBA" id="ARBA00023163"/>
    </source>
</evidence>
<evidence type="ECO:0000313" key="10">
    <source>
        <dbReference type="Proteomes" id="UP001154114"/>
    </source>
</evidence>
<protein>
    <recommendedName>
        <fullName evidence="2">Regulatory protein zeste</fullName>
    </recommendedName>
</protein>
<evidence type="ECO:0000313" key="9">
    <source>
        <dbReference type="EMBL" id="CAD0198374.1"/>
    </source>
</evidence>
<reference evidence="9" key="1">
    <citation type="submission" date="2021-12" db="EMBL/GenBank/DDBJ databases">
        <authorList>
            <person name="King R."/>
        </authorList>
    </citation>
    <scope>NUCLEOTIDE SEQUENCE</scope>
</reference>
<evidence type="ECO:0000256" key="3">
    <source>
        <dbReference type="ARBA" id="ARBA00023015"/>
    </source>
</evidence>
<feature type="domain" description="Myb/SANT-like DNA-binding" evidence="8">
    <location>
        <begin position="7"/>
        <end position="85"/>
    </location>
</feature>
<keyword evidence="4" id="KW-0804">Transcription</keyword>
<dbReference type="PANTHER" id="PTHR21411">
    <property type="entry name" value="APONTIC"/>
    <property type="match status" value="1"/>
</dbReference>
<dbReference type="AlphaFoldDB" id="A0A9N8KU69"/>